<evidence type="ECO:0000313" key="3">
    <source>
        <dbReference type="EMBL" id="KAG4412507.1"/>
    </source>
</evidence>
<evidence type="ECO:0000256" key="1">
    <source>
        <dbReference type="ARBA" id="ARBA00004123"/>
    </source>
</evidence>
<keyword evidence="2" id="KW-0539">Nucleus</keyword>
<dbReference type="PROSITE" id="PS51257">
    <property type="entry name" value="PROKAR_LIPOPROTEIN"/>
    <property type="match status" value="1"/>
</dbReference>
<dbReference type="AlphaFoldDB" id="A0A8H7T3G7"/>
<accession>A0A8H7T3G7</accession>
<dbReference type="EMBL" id="JAFJYH010000374">
    <property type="protein sequence ID" value="KAG4412507.1"/>
    <property type="molecule type" value="Genomic_DNA"/>
</dbReference>
<gene>
    <name evidence="3" type="ORF">IFR04_014363</name>
</gene>
<reference evidence="3" key="1">
    <citation type="submission" date="2021-02" db="EMBL/GenBank/DDBJ databases">
        <title>Genome sequence Cadophora malorum strain M34.</title>
        <authorList>
            <person name="Stefanovic E."/>
            <person name="Vu D."/>
            <person name="Scully C."/>
            <person name="Dijksterhuis J."/>
            <person name="Roader J."/>
            <person name="Houbraken J."/>
        </authorList>
    </citation>
    <scope>NUCLEOTIDE SEQUENCE</scope>
    <source>
        <strain evidence="3">M34</strain>
    </source>
</reference>
<sequence length="472" mass="53503">MTRPRIPSYLLPPAISAACSLVLLPADHESIHHFRTSFAIRQHTKNPKYSVLSIIFRLAESSPMVMHMVAAIAGQEIAYLESVKNDRALESCRPAEHYGDAMRMLSETFMDSEASSDMDSILATLWLMMQWEQRFGDGHGLGLKSHLNGLAAVLTSKYPALSNLNGVAKGLSLDVLESEIPLNSNRDIGEYAPLSTFATRMLVWFSSFDASAATYGLGGQVNSSLTQLLRHVTDEDEDNPIKGYFKVHQHSNALFRTVWGEAYPQSELLDDLENREIFYLLGECGQLRYMVAELAKRLYHDVADAGEQISAVEKAIRLVGRKHSEILRVATSLSSDESNHKRLISNVRYIVPNFHATVLHFLRITRFNQVLDERQRLSLREIMTLAFKSFKHEGDTAMMRISWPLFMAGLETDDLLHREWILDRFRSLGRFGLNYKRAFLLLEAVLEQQEKLGERVNMLDLLDSGCFESFVV</sequence>
<protein>
    <submittedName>
        <fullName evidence="3">Uncharacterized protein</fullName>
    </submittedName>
</protein>
<proteinExistence type="predicted"/>
<keyword evidence="4" id="KW-1185">Reference proteome</keyword>
<evidence type="ECO:0000256" key="2">
    <source>
        <dbReference type="ARBA" id="ARBA00023242"/>
    </source>
</evidence>
<name>A0A8H7T3G7_9HELO</name>
<dbReference type="GO" id="GO:0005634">
    <property type="term" value="C:nucleus"/>
    <property type="evidence" value="ECO:0007669"/>
    <property type="project" value="UniProtKB-SubCell"/>
</dbReference>
<dbReference type="OrthoDB" id="648861at2759"/>
<comment type="caution">
    <text evidence="3">The sequence shown here is derived from an EMBL/GenBank/DDBJ whole genome shotgun (WGS) entry which is preliminary data.</text>
</comment>
<evidence type="ECO:0000313" key="4">
    <source>
        <dbReference type="Proteomes" id="UP000664132"/>
    </source>
</evidence>
<comment type="subcellular location">
    <subcellularLocation>
        <location evidence="1">Nucleus</location>
    </subcellularLocation>
</comment>
<dbReference type="InterPro" id="IPR021858">
    <property type="entry name" value="Fun_TF"/>
</dbReference>
<dbReference type="Proteomes" id="UP000664132">
    <property type="component" value="Unassembled WGS sequence"/>
</dbReference>
<dbReference type="Pfam" id="PF11951">
    <property type="entry name" value="Fungal_trans_2"/>
    <property type="match status" value="1"/>
</dbReference>
<dbReference type="PANTHER" id="PTHR37534">
    <property type="entry name" value="TRANSCRIPTIONAL ACTIVATOR PROTEIN UGA3"/>
    <property type="match status" value="1"/>
</dbReference>
<organism evidence="3 4">
    <name type="scientific">Cadophora malorum</name>
    <dbReference type="NCBI Taxonomy" id="108018"/>
    <lineage>
        <taxon>Eukaryota</taxon>
        <taxon>Fungi</taxon>
        <taxon>Dikarya</taxon>
        <taxon>Ascomycota</taxon>
        <taxon>Pezizomycotina</taxon>
        <taxon>Leotiomycetes</taxon>
        <taxon>Helotiales</taxon>
        <taxon>Ploettnerulaceae</taxon>
        <taxon>Cadophora</taxon>
    </lineage>
</organism>
<dbReference type="PANTHER" id="PTHR37534:SF46">
    <property type="entry name" value="ZN(II)2CYS6 TRANSCRIPTION FACTOR (EUROFUNG)"/>
    <property type="match status" value="1"/>
</dbReference>